<gene>
    <name evidence="5" type="ORF">N1496_02945</name>
</gene>
<organism evidence="5 6">
    <name type="scientific">Streptococcus didelphis</name>
    <dbReference type="NCBI Taxonomy" id="102886"/>
    <lineage>
        <taxon>Bacteria</taxon>
        <taxon>Bacillati</taxon>
        <taxon>Bacillota</taxon>
        <taxon>Bacilli</taxon>
        <taxon>Lactobacillales</taxon>
        <taxon>Streptococcaceae</taxon>
        <taxon>Streptococcus</taxon>
    </lineage>
</organism>
<accession>A0ABY9LI77</accession>
<name>A0ABY9LI77_9STRE</name>
<keyword evidence="2 5" id="KW-0238">DNA-binding</keyword>
<keyword evidence="3" id="KW-0804">Transcription</keyword>
<dbReference type="InterPro" id="IPR000843">
    <property type="entry name" value="HTH_LacI"/>
</dbReference>
<dbReference type="PANTHER" id="PTHR30146">
    <property type="entry name" value="LACI-RELATED TRANSCRIPTIONAL REPRESSOR"/>
    <property type="match status" value="1"/>
</dbReference>
<evidence type="ECO:0000313" key="6">
    <source>
        <dbReference type="Proteomes" id="UP001238096"/>
    </source>
</evidence>
<dbReference type="RefSeq" id="WP_018365567.1">
    <property type="nucleotide sequence ID" value="NZ_CP104407.1"/>
</dbReference>
<dbReference type="EMBL" id="CP110509">
    <property type="protein sequence ID" value="WMB28534.1"/>
    <property type="molecule type" value="Genomic_DNA"/>
</dbReference>
<dbReference type="Proteomes" id="UP001238096">
    <property type="component" value="Chromosome"/>
</dbReference>
<protein>
    <submittedName>
        <fullName evidence="5">LacI family DNA-binding transcriptional regulator</fullName>
    </submittedName>
</protein>
<dbReference type="Gene3D" id="3.40.50.2300">
    <property type="match status" value="2"/>
</dbReference>
<dbReference type="GO" id="GO:0003677">
    <property type="term" value="F:DNA binding"/>
    <property type="evidence" value="ECO:0007669"/>
    <property type="project" value="UniProtKB-KW"/>
</dbReference>
<dbReference type="InterPro" id="IPR001761">
    <property type="entry name" value="Peripla_BP/Lac1_sug-bd_dom"/>
</dbReference>
<dbReference type="PANTHER" id="PTHR30146:SF105">
    <property type="entry name" value="CATABOLITE CONTROL PROTEIN B"/>
    <property type="match status" value="1"/>
</dbReference>
<dbReference type="Gene3D" id="1.10.260.40">
    <property type="entry name" value="lambda repressor-like DNA-binding domains"/>
    <property type="match status" value="1"/>
</dbReference>
<keyword evidence="6" id="KW-1185">Reference proteome</keyword>
<evidence type="ECO:0000259" key="4">
    <source>
        <dbReference type="PROSITE" id="PS50932"/>
    </source>
</evidence>
<dbReference type="InterPro" id="IPR010982">
    <property type="entry name" value="Lambda_DNA-bd_dom_sf"/>
</dbReference>
<dbReference type="SMART" id="SM00354">
    <property type="entry name" value="HTH_LACI"/>
    <property type="match status" value="1"/>
</dbReference>
<dbReference type="PROSITE" id="PS50932">
    <property type="entry name" value="HTH_LACI_2"/>
    <property type="match status" value="1"/>
</dbReference>
<keyword evidence="1" id="KW-0805">Transcription regulation</keyword>
<evidence type="ECO:0000313" key="5">
    <source>
        <dbReference type="EMBL" id="WMB28534.1"/>
    </source>
</evidence>
<dbReference type="InterPro" id="IPR028082">
    <property type="entry name" value="Peripla_BP_I"/>
</dbReference>
<proteinExistence type="predicted"/>
<sequence length="312" mass="34989">MTSIRDIAKKSGVAPSTVSRYINHSGYVAHKTGEKIQATIDNLNYVPNQIARELSLGQTKRIGVVIPHTQHPFFIDIIRGLLDAALTSHYQVVMLPSHYDSSIEKSYLEQLRAKSLDGLIFTSRTLSLSLIESYHAYGRIVLLEDCQSPHLSSISINRRRGLNQLFTYIRDQELEGTCALLFTRNHYKSATYNATMTSCQQILGKDYPTISFGAISTFQDGYRIAENLSKHKSITSILANSDDIAAGIKHYYDQHNQKLPLLLSQEAQLSGKLLGIASIHNNSYQLGFQALELAISDNNHHQILNSHFLKSR</sequence>
<dbReference type="Pfam" id="PF00356">
    <property type="entry name" value="LacI"/>
    <property type="match status" value="1"/>
</dbReference>
<reference evidence="6" key="1">
    <citation type="submission" date="2022-10" db="EMBL/GenBank/DDBJ databases">
        <title>Streptococcus didelphis as causative of fatal infections in opossums (Didelphis albiventris).</title>
        <authorList>
            <person name="Breyer G.M."/>
            <person name="Da Silva M.E.R.J."/>
            <person name="Siqueira F.M."/>
        </authorList>
    </citation>
    <scope>NUCLEOTIDE SEQUENCE [LARGE SCALE GENOMIC DNA]</scope>
    <source>
        <strain evidence="6">LBVP101/21</strain>
    </source>
</reference>
<dbReference type="SUPFAM" id="SSF53822">
    <property type="entry name" value="Periplasmic binding protein-like I"/>
    <property type="match status" value="1"/>
</dbReference>
<evidence type="ECO:0000256" key="3">
    <source>
        <dbReference type="ARBA" id="ARBA00023163"/>
    </source>
</evidence>
<feature type="domain" description="HTH lacI-type" evidence="4">
    <location>
        <begin position="2"/>
        <end position="56"/>
    </location>
</feature>
<evidence type="ECO:0000256" key="1">
    <source>
        <dbReference type="ARBA" id="ARBA00023015"/>
    </source>
</evidence>
<evidence type="ECO:0000256" key="2">
    <source>
        <dbReference type="ARBA" id="ARBA00023125"/>
    </source>
</evidence>
<dbReference type="Pfam" id="PF00532">
    <property type="entry name" value="Peripla_BP_1"/>
    <property type="match status" value="1"/>
</dbReference>
<dbReference type="CDD" id="cd01392">
    <property type="entry name" value="HTH_LacI"/>
    <property type="match status" value="1"/>
</dbReference>
<dbReference type="SUPFAM" id="SSF47413">
    <property type="entry name" value="lambda repressor-like DNA-binding domains"/>
    <property type="match status" value="1"/>
</dbReference>